<keyword evidence="1" id="KW-0472">Membrane</keyword>
<accession>A0ABW5R6U6</accession>
<dbReference type="NCBIfam" id="TIGR02871">
    <property type="entry name" value="spore_ylbJ"/>
    <property type="match status" value="1"/>
</dbReference>
<feature type="transmembrane region" description="Helical" evidence="1">
    <location>
        <begin position="122"/>
        <end position="144"/>
    </location>
</feature>
<comment type="caution">
    <text evidence="3">The sequence shown here is derived from an EMBL/GenBank/DDBJ whole genome shotgun (WGS) entry which is preliminary data.</text>
</comment>
<dbReference type="EMBL" id="JBHUMM010000005">
    <property type="protein sequence ID" value="MFD2670741.1"/>
    <property type="molecule type" value="Genomic_DNA"/>
</dbReference>
<keyword evidence="1" id="KW-1133">Transmembrane helix</keyword>
<evidence type="ECO:0000313" key="4">
    <source>
        <dbReference type="Proteomes" id="UP001597497"/>
    </source>
</evidence>
<protein>
    <submittedName>
        <fullName evidence="3">Sporulation integral membrane protein YlbJ</fullName>
    </submittedName>
</protein>
<dbReference type="RefSeq" id="WP_379928164.1">
    <property type="nucleotide sequence ID" value="NZ_JBHUMM010000005.1"/>
</dbReference>
<feature type="transmembrane region" description="Helical" evidence="1">
    <location>
        <begin position="388"/>
        <end position="412"/>
    </location>
</feature>
<feature type="transmembrane region" description="Helical" evidence="1">
    <location>
        <begin position="47"/>
        <end position="69"/>
    </location>
</feature>
<feature type="transmembrane region" description="Helical" evidence="1">
    <location>
        <begin position="151"/>
        <end position="171"/>
    </location>
</feature>
<gene>
    <name evidence="3" type="primary">ylbJ</name>
    <name evidence="3" type="ORF">ACFSUC_03840</name>
</gene>
<feature type="transmembrane region" description="Helical" evidence="1">
    <location>
        <begin position="349"/>
        <end position="368"/>
    </location>
</feature>
<keyword evidence="4" id="KW-1185">Reference proteome</keyword>
<name>A0ABW5R6U6_9BACL</name>
<keyword evidence="1" id="KW-0812">Transmembrane</keyword>
<evidence type="ECO:0000256" key="1">
    <source>
        <dbReference type="SAM" id="Phobius"/>
    </source>
</evidence>
<evidence type="ECO:0000313" key="3">
    <source>
        <dbReference type="EMBL" id="MFD2670741.1"/>
    </source>
</evidence>
<dbReference type="InterPro" id="IPR014226">
    <property type="entry name" value="Spore_IM_YlbJ"/>
</dbReference>
<feature type="transmembrane region" description="Helical" evidence="1">
    <location>
        <begin position="81"/>
        <end position="102"/>
    </location>
</feature>
<reference evidence="4" key="1">
    <citation type="journal article" date="2019" name="Int. J. Syst. Evol. Microbiol.">
        <title>The Global Catalogue of Microorganisms (GCM) 10K type strain sequencing project: providing services to taxonomists for standard genome sequencing and annotation.</title>
        <authorList>
            <consortium name="The Broad Institute Genomics Platform"/>
            <consortium name="The Broad Institute Genome Sequencing Center for Infectious Disease"/>
            <person name="Wu L."/>
            <person name="Ma J."/>
        </authorList>
    </citation>
    <scope>NUCLEOTIDE SEQUENCE [LARGE SCALE GENOMIC DNA]</scope>
    <source>
        <strain evidence="4">KCTC 33676</strain>
    </source>
</reference>
<feature type="transmembrane region" description="Helical" evidence="1">
    <location>
        <begin position="270"/>
        <end position="293"/>
    </location>
</feature>
<dbReference type="InterPro" id="IPR011642">
    <property type="entry name" value="Gate_dom"/>
</dbReference>
<proteinExistence type="predicted"/>
<organism evidence="3 4">
    <name type="scientific">Marinicrinis sediminis</name>
    <dbReference type="NCBI Taxonomy" id="1652465"/>
    <lineage>
        <taxon>Bacteria</taxon>
        <taxon>Bacillati</taxon>
        <taxon>Bacillota</taxon>
        <taxon>Bacilli</taxon>
        <taxon>Bacillales</taxon>
        <taxon>Paenibacillaceae</taxon>
    </lineage>
</organism>
<dbReference type="Pfam" id="PF07670">
    <property type="entry name" value="Gate"/>
    <property type="match status" value="1"/>
</dbReference>
<feature type="domain" description="Nucleoside transporter/FeoB GTPase Gate" evidence="2">
    <location>
        <begin position="45"/>
        <end position="142"/>
    </location>
</feature>
<dbReference type="Proteomes" id="UP001597497">
    <property type="component" value="Unassembled WGS sequence"/>
</dbReference>
<feature type="transmembrane region" description="Helical" evidence="1">
    <location>
        <begin position="237"/>
        <end position="258"/>
    </location>
</feature>
<feature type="transmembrane region" description="Helical" evidence="1">
    <location>
        <begin position="7"/>
        <end position="27"/>
    </location>
</feature>
<sequence length="432" mass="47761">MIRQAYSAAYLCLFLTMTGMLALFILYPQPLLQASMQGLDIWWEVLFPALFPFLVISELMLGFGIVHFFGTLLDPLMRPLFRVPGLGGFVLAMGFASGYPVGSRLTAQLREQQLISRTEGERLISFTTTSDPIFLIGAVSVGFFHQAEIAVVLALAHYSAALLVGLLYRFYGTNENKVRRANSCRNDHAQIQPPRPIPDDTPPSGSLLREAFMAMHRSRIIQNKPVGTLLRESIQSAVQLVMVIGGLVVFFSVLIACLEIVQILDRLYDILAVLFAFIALPVSFSVPIVSGLFEVTLGAKHAGNLAGTESLKLASATAALLLSWGGLSVHAQVASLINRTDMRMRPFIAARLIHGLLAFVLVLLLWPFTPHLEHVLLPVWSPDAQSAFAVSFTSSLQVIRLFLFLLLGLLLLSWLMHHIRRIVHLLRPPTSR</sequence>
<evidence type="ECO:0000259" key="2">
    <source>
        <dbReference type="Pfam" id="PF07670"/>
    </source>
</evidence>